<evidence type="ECO:0000259" key="3">
    <source>
        <dbReference type="Pfam" id="PF13401"/>
    </source>
</evidence>
<organism evidence="4 5">
    <name type="scientific">Streptomyces vinaceusdrappus</name>
    <dbReference type="NCBI Taxonomy" id="67376"/>
    <lineage>
        <taxon>Bacteria</taxon>
        <taxon>Bacillati</taxon>
        <taxon>Actinomycetota</taxon>
        <taxon>Actinomycetes</taxon>
        <taxon>Kitasatosporales</taxon>
        <taxon>Streptomycetaceae</taxon>
        <taxon>Streptomyces</taxon>
        <taxon>Streptomyces rochei group</taxon>
    </lineage>
</organism>
<dbReference type="NCBIfam" id="NF041195">
    <property type="entry name" value="ScbA_BarX_GamBu"/>
    <property type="match status" value="1"/>
</dbReference>
<protein>
    <submittedName>
        <fullName evidence="4">AAA family ATPase</fullName>
    </submittedName>
</protein>
<feature type="region of interest" description="Disordered" evidence="1">
    <location>
        <begin position="1"/>
        <end position="21"/>
    </location>
</feature>
<evidence type="ECO:0000256" key="1">
    <source>
        <dbReference type="SAM" id="MobiDB-lite"/>
    </source>
</evidence>
<reference evidence="4" key="1">
    <citation type="submission" date="2022-09" db="EMBL/GenBank/DDBJ databases">
        <title>Streptomyces vinaceusdrappus strain AC-40.</title>
        <authorList>
            <person name="Sedeek A.M."/>
            <person name="Salah I."/>
            <person name="Kamel H.L."/>
            <person name="Soltan M.A."/>
            <person name="Elsayed T.R."/>
        </authorList>
    </citation>
    <scope>NUCLEOTIDE SEQUENCE</scope>
    <source>
        <strain evidence="4">AC-40</strain>
    </source>
</reference>
<dbReference type="EMBL" id="CP104697">
    <property type="protein sequence ID" value="UXI82904.1"/>
    <property type="molecule type" value="Genomic_DNA"/>
</dbReference>
<dbReference type="InterPro" id="IPR005509">
    <property type="entry name" value="AfsA_hotdog_dom"/>
</dbReference>
<feature type="domain" description="A-factor biosynthesis hotdog" evidence="2">
    <location>
        <begin position="44"/>
        <end position="180"/>
    </location>
</feature>
<sequence>MATSAFPATHPALGQEPVLPAGTPRLRPSLFRYPNLTTTVPKELVHRAAVAEVMLTDWERVDDTRFKVAAQWPRGHSFFTPIDGRYHDPLIAAETIRQVGSLLGHAEFGVPFGHHYLLHDLSLRVDPHHLMIHQAPASLDLDVTCEDLKMRGGRLAALRYQAVVRRDGHTAATGVFSFSCVSPTVYRRLRPPHVFADGHRPLKAIKHNAMVCIHGHVGLGKTFAVHTVLRRRAAETTVRLRYNTGANMNEIRTQLWRRLDLPGQPPQSVGPCDQHIRDALEAEPRVLLIDEVQGLGPKALEYFRTLWGDDARRAPIILVGSGNARQKILNNPALHSRILDWYQFSPLTPTEVQAVIPAYQRIWADAQPELILYTDDMAGHGSFRNWARITLLLHDALDENPGLTLSKDLIRWVLSRIDPTTRHAPQR</sequence>
<keyword evidence="5" id="KW-1185">Reference proteome</keyword>
<evidence type="ECO:0000313" key="4">
    <source>
        <dbReference type="EMBL" id="UXI82904.1"/>
    </source>
</evidence>
<dbReference type="PANTHER" id="PTHR35894">
    <property type="entry name" value="GENERAL SECRETION PATHWAY PROTEIN A-RELATED"/>
    <property type="match status" value="1"/>
</dbReference>
<dbReference type="SUPFAM" id="SSF52540">
    <property type="entry name" value="P-loop containing nucleoside triphosphate hydrolases"/>
    <property type="match status" value="1"/>
</dbReference>
<dbReference type="InterPro" id="IPR047757">
    <property type="entry name" value="AfsA-like"/>
</dbReference>
<gene>
    <name evidence="4" type="ORF">N6Q81_35050</name>
</gene>
<accession>A0ABY6C7F5</accession>
<dbReference type="CDD" id="cd00009">
    <property type="entry name" value="AAA"/>
    <property type="match status" value="1"/>
</dbReference>
<proteinExistence type="predicted"/>
<dbReference type="InterPro" id="IPR027417">
    <property type="entry name" value="P-loop_NTPase"/>
</dbReference>
<dbReference type="Pfam" id="PF13401">
    <property type="entry name" value="AAA_22"/>
    <property type="match status" value="1"/>
</dbReference>
<dbReference type="InterPro" id="IPR049945">
    <property type="entry name" value="AAA_22"/>
</dbReference>
<dbReference type="InterPro" id="IPR052026">
    <property type="entry name" value="ExeA_AAA_ATPase_DNA-bind"/>
</dbReference>
<evidence type="ECO:0000259" key="2">
    <source>
        <dbReference type="Pfam" id="PF03756"/>
    </source>
</evidence>
<dbReference type="Pfam" id="PF03756">
    <property type="entry name" value="AfsA"/>
    <property type="match status" value="1"/>
</dbReference>
<feature type="domain" description="ORC1/DEAH AAA+ ATPase" evidence="3">
    <location>
        <begin position="207"/>
        <end position="327"/>
    </location>
</feature>
<name>A0ABY6C7F5_9ACTN</name>
<dbReference type="RefSeq" id="WP_261700431.1">
    <property type="nucleotide sequence ID" value="NZ_CP104697.1"/>
</dbReference>
<evidence type="ECO:0000313" key="5">
    <source>
        <dbReference type="Proteomes" id="UP001064390"/>
    </source>
</evidence>
<dbReference type="PANTHER" id="PTHR35894:SF1">
    <property type="entry name" value="PHOSPHORIBULOKINASE _ URIDINE KINASE FAMILY"/>
    <property type="match status" value="1"/>
</dbReference>
<dbReference type="Gene3D" id="3.40.50.300">
    <property type="entry name" value="P-loop containing nucleotide triphosphate hydrolases"/>
    <property type="match status" value="1"/>
</dbReference>
<dbReference type="Proteomes" id="UP001064390">
    <property type="component" value="Chromosome"/>
</dbReference>